<evidence type="ECO:0000313" key="7">
    <source>
        <dbReference type="EMBL" id="SEO47615.1"/>
    </source>
</evidence>
<evidence type="ECO:0000256" key="3">
    <source>
        <dbReference type="ARBA" id="ARBA00023082"/>
    </source>
</evidence>
<dbReference type="InterPro" id="IPR039425">
    <property type="entry name" value="RNA_pol_sigma-70-like"/>
</dbReference>
<dbReference type="Gene3D" id="1.10.1740.10">
    <property type="match status" value="1"/>
</dbReference>
<dbReference type="Pfam" id="PF08281">
    <property type="entry name" value="Sigma70_r4_2"/>
    <property type="match status" value="1"/>
</dbReference>
<dbReference type="InterPro" id="IPR014284">
    <property type="entry name" value="RNA_pol_sigma-70_dom"/>
</dbReference>
<dbReference type="InterPro" id="IPR013249">
    <property type="entry name" value="RNA_pol_sigma70_r4_t2"/>
</dbReference>
<dbReference type="SUPFAM" id="SSF88659">
    <property type="entry name" value="Sigma3 and sigma4 domains of RNA polymerase sigma factors"/>
    <property type="match status" value="1"/>
</dbReference>
<dbReference type="EMBL" id="FODO01000010">
    <property type="protein sequence ID" value="SEO47615.1"/>
    <property type="molecule type" value="Genomic_DNA"/>
</dbReference>
<dbReference type="InterPro" id="IPR007627">
    <property type="entry name" value="RNA_pol_sigma70_r2"/>
</dbReference>
<dbReference type="RefSeq" id="WP_090318094.1">
    <property type="nucleotide sequence ID" value="NZ_FNOE01000008.1"/>
</dbReference>
<evidence type="ECO:0000313" key="8">
    <source>
        <dbReference type="Proteomes" id="UP000198814"/>
    </source>
</evidence>
<keyword evidence="4" id="KW-0804">Transcription</keyword>
<reference evidence="8" key="1">
    <citation type="submission" date="2016-10" db="EMBL/GenBank/DDBJ databases">
        <authorList>
            <person name="Varghese N."/>
            <person name="Submissions S."/>
        </authorList>
    </citation>
    <scope>NUCLEOTIDE SEQUENCE [LARGE SCALE GENOMIC DNA]</scope>
    <source>
        <strain evidence="8">Nm76</strain>
    </source>
</reference>
<dbReference type="OrthoDB" id="9783733at2"/>
<name>A0A1H8Q057_9PROT</name>
<dbReference type="AlphaFoldDB" id="A0A1H8Q057"/>
<evidence type="ECO:0000259" key="5">
    <source>
        <dbReference type="Pfam" id="PF04542"/>
    </source>
</evidence>
<dbReference type="NCBIfam" id="TIGR02937">
    <property type="entry name" value="sigma70-ECF"/>
    <property type="match status" value="1"/>
</dbReference>
<proteinExistence type="inferred from homology"/>
<accession>A0A1H8Q057</accession>
<keyword evidence="2" id="KW-0805">Transcription regulation</keyword>
<dbReference type="GO" id="GO:0003677">
    <property type="term" value="F:DNA binding"/>
    <property type="evidence" value="ECO:0007669"/>
    <property type="project" value="InterPro"/>
</dbReference>
<sequence>MNSEDEWFSQVDMLFIAHRTRLRRAAFKILGDWDRADDVIHDAYLKIRDCPDNKLEVKQPIAYLFQTVRNMAIDQYRRAVFELDLFDSEEEGLLVPDKLRTPDIYLMHYQSLDLIVAALNELPERTRRIFELYRLEGYTQRMIAEELQISVSLVNILIHAAIHHCKEALSSRS</sequence>
<dbReference type="PANTHER" id="PTHR43133:SF63">
    <property type="entry name" value="RNA POLYMERASE SIGMA FACTOR FECI-RELATED"/>
    <property type="match status" value="1"/>
</dbReference>
<protein>
    <submittedName>
        <fullName evidence="7">RNA polymerase sigma-70 factor, ECF subfamily</fullName>
    </submittedName>
</protein>
<dbReference type="Gene3D" id="1.10.10.10">
    <property type="entry name" value="Winged helix-like DNA-binding domain superfamily/Winged helix DNA-binding domain"/>
    <property type="match status" value="1"/>
</dbReference>
<feature type="domain" description="RNA polymerase sigma factor 70 region 4 type 2" evidence="6">
    <location>
        <begin position="113"/>
        <end position="164"/>
    </location>
</feature>
<evidence type="ECO:0000256" key="4">
    <source>
        <dbReference type="ARBA" id="ARBA00023163"/>
    </source>
</evidence>
<keyword evidence="3" id="KW-0731">Sigma factor</keyword>
<keyword evidence="8" id="KW-1185">Reference proteome</keyword>
<dbReference type="PANTHER" id="PTHR43133">
    <property type="entry name" value="RNA POLYMERASE ECF-TYPE SIGMA FACTO"/>
    <property type="match status" value="1"/>
</dbReference>
<evidence type="ECO:0000256" key="2">
    <source>
        <dbReference type="ARBA" id="ARBA00023015"/>
    </source>
</evidence>
<dbReference type="Pfam" id="PF04542">
    <property type="entry name" value="Sigma70_r2"/>
    <property type="match status" value="1"/>
</dbReference>
<dbReference type="GO" id="GO:0006352">
    <property type="term" value="P:DNA-templated transcription initiation"/>
    <property type="evidence" value="ECO:0007669"/>
    <property type="project" value="InterPro"/>
</dbReference>
<organism evidence="7 8">
    <name type="scientific">Nitrosomonas oligotropha</name>
    <dbReference type="NCBI Taxonomy" id="42354"/>
    <lineage>
        <taxon>Bacteria</taxon>
        <taxon>Pseudomonadati</taxon>
        <taxon>Pseudomonadota</taxon>
        <taxon>Betaproteobacteria</taxon>
        <taxon>Nitrosomonadales</taxon>
        <taxon>Nitrosomonadaceae</taxon>
        <taxon>Nitrosomonas</taxon>
    </lineage>
</organism>
<dbReference type="InterPro" id="IPR036388">
    <property type="entry name" value="WH-like_DNA-bd_sf"/>
</dbReference>
<dbReference type="InterPro" id="IPR013325">
    <property type="entry name" value="RNA_pol_sigma_r2"/>
</dbReference>
<dbReference type="Proteomes" id="UP000198814">
    <property type="component" value="Unassembled WGS sequence"/>
</dbReference>
<dbReference type="CDD" id="cd06171">
    <property type="entry name" value="Sigma70_r4"/>
    <property type="match status" value="1"/>
</dbReference>
<comment type="similarity">
    <text evidence="1">Belongs to the sigma-70 factor family. ECF subfamily.</text>
</comment>
<dbReference type="SUPFAM" id="SSF88946">
    <property type="entry name" value="Sigma2 domain of RNA polymerase sigma factors"/>
    <property type="match status" value="1"/>
</dbReference>
<dbReference type="STRING" id="42354.SAMN05216333_11078"/>
<evidence type="ECO:0000256" key="1">
    <source>
        <dbReference type="ARBA" id="ARBA00010641"/>
    </source>
</evidence>
<evidence type="ECO:0000259" key="6">
    <source>
        <dbReference type="Pfam" id="PF08281"/>
    </source>
</evidence>
<feature type="domain" description="RNA polymerase sigma-70 region 2" evidence="5">
    <location>
        <begin position="14"/>
        <end position="79"/>
    </location>
</feature>
<gene>
    <name evidence="7" type="ORF">SAMN05216333_11078</name>
</gene>
<dbReference type="InterPro" id="IPR013324">
    <property type="entry name" value="RNA_pol_sigma_r3/r4-like"/>
</dbReference>
<dbReference type="GO" id="GO:0016987">
    <property type="term" value="F:sigma factor activity"/>
    <property type="evidence" value="ECO:0007669"/>
    <property type="project" value="UniProtKB-KW"/>
</dbReference>